<dbReference type="Proteomes" id="UP001239994">
    <property type="component" value="Unassembled WGS sequence"/>
</dbReference>
<evidence type="ECO:0000256" key="5">
    <source>
        <dbReference type="ARBA" id="ARBA00023136"/>
    </source>
</evidence>
<keyword evidence="4" id="KW-0391">Immunity</keyword>
<dbReference type="GO" id="GO:0009617">
    <property type="term" value="P:response to bacterium"/>
    <property type="evidence" value="ECO:0007669"/>
    <property type="project" value="TreeGrafter"/>
</dbReference>
<keyword evidence="3" id="KW-0732">Signal</keyword>
<dbReference type="InterPro" id="IPR013106">
    <property type="entry name" value="Ig_V-set"/>
</dbReference>
<keyword evidence="5" id="KW-0472">Membrane</keyword>
<feature type="domain" description="Ig-like" evidence="8">
    <location>
        <begin position="53"/>
        <end position="186"/>
    </location>
</feature>
<organism evidence="9 10">
    <name type="scientific">Electrophorus voltai</name>
    <dbReference type="NCBI Taxonomy" id="2609070"/>
    <lineage>
        <taxon>Eukaryota</taxon>
        <taxon>Metazoa</taxon>
        <taxon>Chordata</taxon>
        <taxon>Craniata</taxon>
        <taxon>Vertebrata</taxon>
        <taxon>Euteleostomi</taxon>
        <taxon>Actinopterygii</taxon>
        <taxon>Neopterygii</taxon>
        <taxon>Teleostei</taxon>
        <taxon>Ostariophysi</taxon>
        <taxon>Gymnotiformes</taxon>
        <taxon>Gymnotoidei</taxon>
        <taxon>Gymnotidae</taxon>
        <taxon>Electrophorus</taxon>
    </lineage>
</organism>
<sequence length="281" mass="31927">MRKGEESYQGEGYVNRVNVPGDMLLKGNCSLVMKELRHDDAGVYESYLLVKRPKRALHSERVFIQRIELSVNGTFILCCLQNISTDHKSVSLGENITLHCNITADYEISWYGQSSDELRLLISAGRTNLDKQFSLSYNVDRDHFDTTDSNGSVTLVIINVTENDLGLYYCRGRDYRSLLKFGRTIRLAITGTFISCLHQTPSVRLKSVQPGENVTLHCDIVLKYGVSWYHQSSEDIKMLINTERGKLDNQFFLSYSLEQDHYDIAENNASVSLVITGKYGN</sequence>
<protein>
    <recommendedName>
        <fullName evidence="8">Ig-like domain-containing protein</fullName>
    </recommendedName>
</protein>
<dbReference type="SMART" id="SM00409">
    <property type="entry name" value="IG"/>
    <property type="match status" value="2"/>
</dbReference>
<dbReference type="EMBL" id="JAROKS010000022">
    <property type="protein sequence ID" value="KAK1788602.1"/>
    <property type="molecule type" value="Genomic_DNA"/>
</dbReference>
<dbReference type="SUPFAM" id="SSF48726">
    <property type="entry name" value="Immunoglobulin"/>
    <property type="match status" value="1"/>
</dbReference>
<keyword evidence="10" id="KW-1185">Reference proteome</keyword>
<dbReference type="InterPro" id="IPR003599">
    <property type="entry name" value="Ig_sub"/>
</dbReference>
<dbReference type="Pfam" id="PF07686">
    <property type="entry name" value="V-set"/>
    <property type="match status" value="1"/>
</dbReference>
<dbReference type="GO" id="GO:0002376">
    <property type="term" value="P:immune system process"/>
    <property type="evidence" value="ECO:0007669"/>
    <property type="project" value="UniProtKB-KW"/>
</dbReference>
<evidence type="ECO:0000313" key="10">
    <source>
        <dbReference type="Proteomes" id="UP001239994"/>
    </source>
</evidence>
<keyword evidence="7" id="KW-0325">Glycoprotein</keyword>
<accession>A0AAD8YX22</accession>
<dbReference type="InterPro" id="IPR036179">
    <property type="entry name" value="Ig-like_dom_sf"/>
</dbReference>
<comment type="subcellular location">
    <subcellularLocation>
        <location evidence="1">Cell membrane</location>
    </subcellularLocation>
</comment>
<dbReference type="AlphaFoldDB" id="A0AAD8YX22"/>
<evidence type="ECO:0000256" key="3">
    <source>
        <dbReference type="ARBA" id="ARBA00022729"/>
    </source>
</evidence>
<dbReference type="PANTHER" id="PTHR19433">
    <property type="entry name" value="T-CELL RECEPTOR ALPHA CHAIN V REGION-RELATED"/>
    <property type="match status" value="1"/>
</dbReference>
<proteinExistence type="predicted"/>
<gene>
    <name evidence="9" type="ORF">P4O66_002684</name>
</gene>
<evidence type="ECO:0000256" key="1">
    <source>
        <dbReference type="ARBA" id="ARBA00004236"/>
    </source>
</evidence>
<evidence type="ECO:0000313" key="9">
    <source>
        <dbReference type="EMBL" id="KAK1788602.1"/>
    </source>
</evidence>
<dbReference type="Gene3D" id="2.60.40.10">
    <property type="entry name" value="Immunoglobulins"/>
    <property type="match status" value="3"/>
</dbReference>
<dbReference type="InterPro" id="IPR052051">
    <property type="entry name" value="TCR_complex_component"/>
</dbReference>
<evidence type="ECO:0000256" key="7">
    <source>
        <dbReference type="ARBA" id="ARBA00023180"/>
    </source>
</evidence>
<reference evidence="9" key="1">
    <citation type="submission" date="2023-03" db="EMBL/GenBank/DDBJ databases">
        <title>Electrophorus voltai genome.</title>
        <authorList>
            <person name="Bian C."/>
        </authorList>
    </citation>
    <scope>NUCLEOTIDE SEQUENCE</scope>
    <source>
        <strain evidence="9">CB-2022</strain>
        <tissue evidence="9">Muscle</tissue>
    </source>
</reference>
<evidence type="ECO:0000256" key="2">
    <source>
        <dbReference type="ARBA" id="ARBA00022475"/>
    </source>
</evidence>
<dbReference type="InterPro" id="IPR013783">
    <property type="entry name" value="Ig-like_fold"/>
</dbReference>
<dbReference type="GO" id="GO:0005886">
    <property type="term" value="C:plasma membrane"/>
    <property type="evidence" value="ECO:0007669"/>
    <property type="project" value="UniProtKB-SubCell"/>
</dbReference>
<name>A0AAD8YX22_9TELE</name>
<dbReference type="PROSITE" id="PS50835">
    <property type="entry name" value="IG_LIKE"/>
    <property type="match status" value="1"/>
</dbReference>
<keyword evidence="6" id="KW-1015">Disulfide bond</keyword>
<keyword evidence="2" id="KW-1003">Cell membrane</keyword>
<dbReference type="PANTHER" id="PTHR19433:SF111">
    <property type="entry name" value="T CELL RECEPTOR ALPHA VARIABLE 4"/>
    <property type="match status" value="1"/>
</dbReference>
<dbReference type="InterPro" id="IPR007110">
    <property type="entry name" value="Ig-like_dom"/>
</dbReference>
<evidence type="ECO:0000259" key="8">
    <source>
        <dbReference type="PROSITE" id="PS50835"/>
    </source>
</evidence>
<evidence type="ECO:0000256" key="4">
    <source>
        <dbReference type="ARBA" id="ARBA00022859"/>
    </source>
</evidence>
<comment type="caution">
    <text evidence="9">The sequence shown here is derived from an EMBL/GenBank/DDBJ whole genome shotgun (WGS) entry which is preliminary data.</text>
</comment>
<evidence type="ECO:0000256" key="6">
    <source>
        <dbReference type="ARBA" id="ARBA00023157"/>
    </source>
</evidence>